<name>A0ABP5P9L0_9ACTN</name>
<accession>A0ABP5P9L0</accession>
<evidence type="ECO:0000313" key="1">
    <source>
        <dbReference type="EMBL" id="GAA2208456.1"/>
    </source>
</evidence>
<organism evidence="1 2">
    <name type="scientific">Nonomuraea monospora</name>
    <dbReference type="NCBI Taxonomy" id="568818"/>
    <lineage>
        <taxon>Bacteria</taxon>
        <taxon>Bacillati</taxon>
        <taxon>Actinomycetota</taxon>
        <taxon>Actinomycetes</taxon>
        <taxon>Streptosporangiales</taxon>
        <taxon>Streptosporangiaceae</taxon>
        <taxon>Nonomuraea</taxon>
    </lineage>
</organism>
<sequence length="97" mass="10311">MTALHVLANGEDRYGAATRGATGHIVMSLLTFAADAPPSPHKSALKNATRDELLARLTVLEQAGIDEIIVHPVVDPPAEMAALTKLTLRTPADHLPR</sequence>
<dbReference type="Proteomes" id="UP001499843">
    <property type="component" value="Unassembled WGS sequence"/>
</dbReference>
<keyword evidence="2" id="KW-1185">Reference proteome</keyword>
<evidence type="ECO:0008006" key="3">
    <source>
        <dbReference type="Google" id="ProtNLM"/>
    </source>
</evidence>
<evidence type="ECO:0000313" key="2">
    <source>
        <dbReference type="Proteomes" id="UP001499843"/>
    </source>
</evidence>
<reference evidence="2" key="1">
    <citation type="journal article" date="2019" name="Int. J. Syst. Evol. Microbiol.">
        <title>The Global Catalogue of Microorganisms (GCM) 10K type strain sequencing project: providing services to taxonomists for standard genome sequencing and annotation.</title>
        <authorList>
            <consortium name="The Broad Institute Genomics Platform"/>
            <consortium name="The Broad Institute Genome Sequencing Center for Infectious Disease"/>
            <person name="Wu L."/>
            <person name="Ma J."/>
        </authorList>
    </citation>
    <scope>NUCLEOTIDE SEQUENCE [LARGE SCALE GENOMIC DNA]</scope>
    <source>
        <strain evidence="2">JCM 16114</strain>
    </source>
</reference>
<proteinExistence type="predicted"/>
<gene>
    <name evidence="1" type="ORF">GCM10009850_039140</name>
</gene>
<dbReference type="EMBL" id="BAAAQX010000009">
    <property type="protein sequence ID" value="GAA2208456.1"/>
    <property type="molecule type" value="Genomic_DNA"/>
</dbReference>
<protein>
    <recommendedName>
        <fullName evidence="3">Luciferase-like monooxygenase</fullName>
    </recommendedName>
</protein>
<dbReference type="RefSeq" id="WP_344476628.1">
    <property type="nucleotide sequence ID" value="NZ_BAAAQX010000009.1"/>
</dbReference>
<comment type="caution">
    <text evidence="1">The sequence shown here is derived from an EMBL/GenBank/DDBJ whole genome shotgun (WGS) entry which is preliminary data.</text>
</comment>